<name>A0ABZ2MF85_9MICO</name>
<comment type="similarity">
    <text evidence="1">Belongs to the monovalent cation:proton antiporter 2 (CPA2) transporter (TC 2.A.37) family.</text>
</comment>
<dbReference type="PROSITE" id="PS50271">
    <property type="entry name" value="ZF_UBP"/>
    <property type="match status" value="1"/>
</dbReference>
<dbReference type="EMBL" id="CP144913">
    <property type="protein sequence ID" value="WXB75687.1"/>
    <property type="molecule type" value="Genomic_DNA"/>
</dbReference>
<dbReference type="PANTHER" id="PTHR42751">
    <property type="entry name" value="SODIUM/HYDROGEN EXCHANGER FAMILY/TRKA DOMAIN PROTEIN"/>
    <property type="match status" value="1"/>
</dbReference>
<dbReference type="Pfam" id="PF02148">
    <property type="entry name" value="zf-UBP"/>
    <property type="match status" value="1"/>
</dbReference>
<feature type="domain" description="UBP-type" evidence="3">
    <location>
        <begin position="236"/>
        <end position="322"/>
    </location>
</feature>
<dbReference type="InterPro" id="IPR001607">
    <property type="entry name" value="Znf_UBP"/>
</dbReference>
<protein>
    <submittedName>
        <fullName evidence="4">NAD-binding protein</fullName>
    </submittedName>
</protein>
<keyword evidence="2" id="KW-0813">Transport</keyword>
<dbReference type="Gene3D" id="3.40.50.720">
    <property type="entry name" value="NAD(P)-binding Rossmann-like Domain"/>
    <property type="match status" value="1"/>
</dbReference>
<accession>A0ABZ2MF85</accession>
<gene>
    <name evidence="4" type="ORF">V1351_12095</name>
</gene>
<dbReference type="InterPro" id="IPR036291">
    <property type="entry name" value="NAD(P)-bd_dom_sf"/>
</dbReference>
<evidence type="ECO:0000313" key="5">
    <source>
        <dbReference type="Proteomes" id="UP001382727"/>
    </source>
</evidence>
<dbReference type="Gene3D" id="3.30.40.10">
    <property type="entry name" value="Zinc/RING finger domain, C3HC4 (zinc finger)"/>
    <property type="match status" value="1"/>
</dbReference>
<organism evidence="4 5">
    <name type="scientific">Janibacter alittae</name>
    <dbReference type="NCBI Taxonomy" id="3115209"/>
    <lineage>
        <taxon>Bacteria</taxon>
        <taxon>Bacillati</taxon>
        <taxon>Actinomycetota</taxon>
        <taxon>Actinomycetes</taxon>
        <taxon>Micrococcales</taxon>
        <taxon>Intrasporangiaceae</taxon>
        <taxon>Janibacter</taxon>
    </lineage>
</organism>
<sequence length="322" mass="33845">MWWVILALALAVIAIKVVGSMIALTIVRVGLLAAVSGSLLLAQIGELSFVLQRSGSEAGLQPAGLGSAGEQVLIAVTVVLMVATPALSAAGQRVGDAVLDVRATRRPSPAQGSSTPQIDHGGGVLVSGWGPVARSVAAMLSTRSVPVTVTTLNPDLAAEAHQVGHEVVRGDPVRENVLVDAGLHSARLVVICENDEIRQLAPDVGIVARPHGVIDPTSWVDTGTDRVVDFHPDPRTACTHVTQAHPALPSSAGCIDCLRSDRRDWVHLRTCLHCGHVGCCDSSPERHARGHADVSGHSIMASAEPTEAWAWCFLDETRIEPR</sequence>
<evidence type="ECO:0000313" key="4">
    <source>
        <dbReference type="EMBL" id="WXB75687.1"/>
    </source>
</evidence>
<reference evidence="4 5" key="1">
    <citation type="submission" date="2024-02" db="EMBL/GenBank/DDBJ databases">
        <title>Janibacter sp. nov., isolated from gut of marine sandworm.</title>
        <authorList>
            <person name="Kim B."/>
            <person name="Jun M.O."/>
            <person name="Shin N.-R."/>
        </authorList>
    </citation>
    <scope>NUCLEOTIDE SEQUENCE [LARGE SCALE GENOMIC DNA]</scope>
    <source>
        <strain evidence="4 5">A1S7</strain>
    </source>
</reference>
<dbReference type="PANTHER" id="PTHR42751:SF3">
    <property type="entry name" value="SODIUM_GLUTAMATE SYMPORTER"/>
    <property type="match status" value="1"/>
</dbReference>
<dbReference type="SUPFAM" id="SSF57850">
    <property type="entry name" value="RING/U-box"/>
    <property type="match status" value="1"/>
</dbReference>
<evidence type="ECO:0000256" key="2">
    <source>
        <dbReference type="ARBA" id="ARBA00022448"/>
    </source>
</evidence>
<dbReference type="InterPro" id="IPR003148">
    <property type="entry name" value="RCK_N"/>
</dbReference>
<dbReference type="Proteomes" id="UP001382727">
    <property type="component" value="Chromosome"/>
</dbReference>
<dbReference type="InterPro" id="IPR013083">
    <property type="entry name" value="Znf_RING/FYVE/PHD"/>
</dbReference>
<dbReference type="SUPFAM" id="SSF51735">
    <property type="entry name" value="NAD(P)-binding Rossmann-fold domains"/>
    <property type="match status" value="1"/>
</dbReference>
<evidence type="ECO:0000259" key="3">
    <source>
        <dbReference type="PROSITE" id="PS50271"/>
    </source>
</evidence>
<dbReference type="RefSeq" id="WP_338748438.1">
    <property type="nucleotide sequence ID" value="NZ_CP144913.1"/>
</dbReference>
<evidence type="ECO:0000256" key="1">
    <source>
        <dbReference type="ARBA" id="ARBA00005551"/>
    </source>
</evidence>
<keyword evidence="5" id="KW-1185">Reference proteome</keyword>
<dbReference type="Pfam" id="PF02254">
    <property type="entry name" value="TrkA_N"/>
    <property type="match status" value="1"/>
</dbReference>
<proteinExistence type="inferred from homology"/>